<dbReference type="InterPro" id="IPR012173">
    <property type="entry name" value="Mpp10"/>
</dbReference>
<keyword evidence="11" id="KW-1185">Reference proteome</keyword>
<dbReference type="PIRSF" id="PIRSF017300">
    <property type="entry name" value="snoRNP_Mpp10"/>
    <property type="match status" value="1"/>
</dbReference>
<comment type="similarity">
    <text evidence="6 7">Belongs to the MPP10 family.</text>
</comment>
<sequence length="640" mass="73063">MIIPKVYYLQIKMPQDILSVLKDNPQNVFGLFKAESQENSGYFNELIKTFLDPITKEYSVLDKIYVDGLDSTQVYGQTKIVLEGACEALLFDKIPKLKLEHSLNHDSEEEASESDEENMQQQNESDDQEEENENDSDSFDDVEGQNEDDIETLNEDDEESESLNGNDASEAETQVPSEDEDVRPPKKDSFGLNDEFFDIDDFNKQILALENTNNAGDEEEIDFFGDLDEEDDDEEQMEYFDDFYDKPGKVKTSNSLGGRQGENEDEENGDEENEDEGNIEEDEELNENEYDNAVGSAMLDLFADEKQKSKDTENLSSYQKQQQQIQAEIAALESELVADKKWTMKGEIASKDRPQDSLLDDPESASLDFDRTSKPVPVITQEVTESIEDLIKRRIKEGEFDDLPKRIITDISKFHNRQKFELSEQKSSKSLAEIYEDQYNNVDENKEVSEELQKQHDEISELFTKVTHKLDSLCSAHFIPKPHQMKTIDIKVSDAASISMEDAQPLHVSNETTLAPQEIYKIGDDKPAANGSKGRSEVLLKSGLSYSKDELSREDKQRLRRANKRKKSKHFNERKEYQEQKQKQDTTPSNSNKRQKVSDVVNTLSNAKNVTIIDKKGELRDAKGNIRKSQKPKGSSGFKL</sequence>
<evidence type="ECO:0000256" key="6">
    <source>
        <dbReference type="ARBA" id="ARBA00029455"/>
    </source>
</evidence>
<dbReference type="EMBL" id="CR382133">
    <property type="protein sequence ID" value="CAG84323.2"/>
    <property type="molecule type" value="Genomic_DNA"/>
</dbReference>
<feature type="compositionally biased region" description="Acidic residues" evidence="9">
    <location>
        <begin position="216"/>
        <end position="242"/>
    </location>
</feature>
<dbReference type="GO" id="GO:0034457">
    <property type="term" value="C:Mpp10 complex"/>
    <property type="evidence" value="ECO:0007669"/>
    <property type="project" value="UniProtKB-UniRule"/>
</dbReference>
<dbReference type="PANTHER" id="PTHR17039">
    <property type="entry name" value="U3 SMALL NUCLEOLAR RIBONUCLEOPROTEIN PROTEIN MPP10"/>
    <property type="match status" value="1"/>
</dbReference>
<dbReference type="eggNOG" id="KOG2600">
    <property type="taxonomic scope" value="Eukaryota"/>
</dbReference>
<evidence type="ECO:0000256" key="5">
    <source>
        <dbReference type="ARBA" id="ARBA00023274"/>
    </source>
</evidence>
<dbReference type="GO" id="GO:0000480">
    <property type="term" value="P:endonucleolytic cleavage in 5'-ETS of tricistronic rRNA transcript (SSU-rRNA, 5.8S rRNA, LSU-rRNA)"/>
    <property type="evidence" value="ECO:0007669"/>
    <property type="project" value="EnsemblFungi"/>
</dbReference>
<dbReference type="Proteomes" id="UP000000599">
    <property type="component" value="Chromosome A"/>
</dbReference>
<dbReference type="PANTHER" id="PTHR17039:SF0">
    <property type="entry name" value="U3 SMALL NUCLEOLAR RIBONUCLEOPROTEIN PROTEIN MPP10"/>
    <property type="match status" value="1"/>
</dbReference>
<dbReference type="RefSeq" id="XP_456376.2">
    <property type="nucleotide sequence ID" value="XM_456376.2"/>
</dbReference>
<proteinExistence type="inferred from homology"/>
<keyword evidence="8" id="KW-0175">Coiled coil</keyword>
<reference evidence="10 11" key="1">
    <citation type="journal article" date="2004" name="Nature">
        <title>Genome evolution in yeasts.</title>
        <authorList>
            <consortium name="Genolevures"/>
            <person name="Dujon B."/>
            <person name="Sherman D."/>
            <person name="Fischer G."/>
            <person name="Durrens P."/>
            <person name="Casaregola S."/>
            <person name="Lafontaine I."/>
            <person name="de Montigny J."/>
            <person name="Marck C."/>
            <person name="Neuveglise C."/>
            <person name="Talla E."/>
            <person name="Goffard N."/>
            <person name="Frangeul L."/>
            <person name="Aigle M."/>
            <person name="Anthouard V."/>
            <person name="Babour A."/>
            <person name="Barbe V."/>
            <person name="Barnay S."/>
            <person name="Blanchin S."/>
            <person name="Beckerich J.M."/>
            <person name="Beyne E."/>
            <person name="Bleykasten C."/>
            <person name="Boisrame A."/>
            <person name="Boyer J."/>
            <person name="Cattolico L."/>
            <person name="Confanioleri F."/>
            <person name="de Daruvar A."/>
            <person name="Despons L."/>
            <person name="Fabre E."/>
            <person name="Fairhead C."/>
            <person name="Ferry-Dumazet H."/>
            <person name="Groppi A."/>
            <person name="Hantraye F."/>
            <person name="Hennequin C."/>
            <person name="Jauniaux N."/>
            <person name="Joyet P."/>
            <person name="Kachouri R."/>
            <person name="Kerrest A."/>
            <person name="Koszul R."/>
            <person name="Lemaire M."/>
            <person name="Lesur I."/>
            <person name="Ma L."/>
            <person name="Muller H."/>
            <person name="Nicaud J.M."/>
            <person name="Nikolski M."/>
            <person name="Oztas S."/>
            <person name="Ozier-Kalogeropoulos O."/>
            <person name="Pellenz S."/>
            <person name="Potier S."/>
            <person name="Richard G.F."/>
            <person name="Straub M.L."/>
            <person name="Suleau A."/>
            <person name="Swennene D."/>
            <person name="Tekaia F."/>
            <person name="Wesolowski-Louvel M."/>
            <person name="Westhof E."/>
            <person name="Wirth B."/>
            <person name="Zeniou-Meyer M."/>
            <person name="Zivanovic I."/>
            <person name="Bolotin-Fukuhara M."/>
            <person name="Thierry A."/>
            <person name="Bouchier C."/>
            <person name="Caudron B."/>
            <person name="Scarpelli C."/>
            <person name="Gaillardin C."/>
            <person name="Weissenbach J."/>
            <person name="Wincker P."/>
            <person name="Souciet J.L."/>
        </authorList>
    </citation>
    <scope>NUCLEOTIDE SEQUENCE [LARGE SCALE GENOMIC DNA]</scope>
    <source>
        <strain evidence="11">ATCC 36239 / CBS 767 / BCRC 21394 / JCM 1990 / NBRC 0083 / IGC 2968</strain>
    </source>
</reference>
<dbReference type="GO" id="GO:0000472">
    <property type="term" value="P:endonucleolytic cleavage to generate mature 5'-end of SSU-rRNA from (SSU-rRNA, 5.8S rRNA, LSU-rRNA)"/>
    <property type="evidence" value="ECO:0007669"/>
    <property type="project" value="EnsemblFungi"/>
</dbReference>
<feature type="compositionally biased region" description="Acidic residues" evidence="9">
    <location>
        <begin position="263"/>
        <end position="290"/>
    </location>
</feature>
<dbReference type="STRING" id="284592.Q6BZJ3"/>
<dbReference type="GO" id="GO:0042802">
    <property type="term" value="F:identical protein binding"/>
    <property type="evidence" value="ECO:0007669"/>
    <property type="project" value="EnsemblFungi"/>
</dbReference>
<feature type="compositionally biased region" description="Basic residues" evidence="9">
    <location>
        <begin position="558"/>
        <end position="569"/>
    </location>
</feature>
<dbReference type="GO" id="GO:0000447">
    <property type="term" value="P:endonucleolytic cleavage in ITS1 to separate SSU-rRNA from 5.8S rRNA and LSU-rRNA from tricistronic rRNA transcript (SSU-rRNA, 5.8S rRNA, LSU-rRNA)"/>
    <property type="evidence" value="ECO:0007669"/>
    <property type="project" value="EnsemblFungi"/>
</dbReference>
<feature type="compositionally biased region" description="Basic and acidic residues" evidence="9">
    <location>
        <begin position="345"/>
        <end position="355"/>
    </location>
</feature>
<dbReference type="GO" id="GO:0032040">
    <property type="term" value="C:small-subunit processome"/>
    <property type="evidence" value="ECO:0007669"/>
    <property type="project" value="EnsemblFungi"/>
</dbReference>
<keyword evidence="4 7" id="KW-0539">Nucleus</keyword>
<feature type="compositionally biased region" description="Polar residues" evidence="9">
    <location>
        <begin position="600"/>
        <end position="609"/>
    </location>
</feature>
<dbReference type="AlphaFoldDB" id="Q6BZJ3"/>
<gene>
    <name evidence="10" type="ordered locus">DEHA2A00880g</name>
</gene>
<dbReference type="InParanoid" id="Q6BZJ3"/>
<evidence type="ECO:0000256" key="9">
    <source>
        <dbReference type="SAM" id="MobiDB-lite"/>
    </source>
</evidence>
<dbReference type="FunCoup" id="Q6BZJ3">
    <property type="interactions" value="1027"/>
</dbReference>
<feature type="compositionally biased region" description="Basic and acidic residues" evidence="9">
    <location>
        <begin position="613"/>
        <end position="624"/>
    </location>
</feature>
<keyword evidence="2 7" id="KW-0690">Ribosome biogenesis</keyword>
<dbReference type="KEGG" id="dha:DEHA2A00880g"/>
<evidence type="ECO:0000256" key="1">
    <source>
        <dbReference type="ARBA" id="ARBA00004604"/>
    </source>
</evidence>
<dbReference type="OMA" id="HFAEDFG"/>
<evidence type="ECO:0000256" key="4">
    <source>
        <dbReference type="ARBA" id="ARBA00023242"/>
    </source>
</evidence>
<feature type="compositionally biased region" description="Acidic residues" evidence="9">
    <location>
        <begin position="107"/>
        <end position="161"/>
    </location>
</feature>
<feature type="compositionally biased region" description="Basic and acidic residues" evidence="9">
    <location>
        <begin position="570"/>
        <end position="584"/>
    </location>
</feature>
<dbReference type="GO" id="GO:0005732">
    <property type="term" value="C:sno(s)RNA-containing ribonucleoprotein complex"/>
    <property type="evidence" value="ECO:0007669"/>
    <property type="project" value="UniProtKB-UniRule"/>
</dbReference>
<feature type="compositionally biased region" description="Polar residues" evidence="9">
    <location>
        <begin position="162"/>
        <end position="176"/>
    </location>
</feature>
<evidence type="ECO:0000256" key="3">
    <source>
        <dbReference type="ARBA" id="ARBA00022552"/>
    </source>
</evidence>
<evidence type="ECO:0000256" key="2">
    <source>
        <dbReference type="ARBA" id="ARBA00022517"/>
    </source>
</evidence>
<feature type="compositionally biased region" description="Basic and acidic residues" evidence="9">
    <location>
        <begin position="303"/>
        <end position="313"/>
    </location>
</feature>
<dbReference type="HOGENOM" id="CLU_011271_1_0_1"/>
<evidence type="ECO:0000256" key="8">
    <source>
        <dbReference type="SAM" id="Coils"/>
    </source>
</evidence>
<comment type="subcellular location">
    <subcellularLocation>
        <location evidence="1 7">Nucleus</location>
        <location evidence="1 7">Nucleolus</location>
    </subcellularLocation>
</comment>
<evidence type="ECO:0000313" key="10">
    <source>
        <dbReference type="EMBL" id="CAG84323.2"/>
    </source>
</evidence>
<comment type="function">
    <text evidence="7">Involved in nucleolar processing of pre-18S ribosomal RNA.</text>
</comment>
<feature type="region of interest" description="Disordered" evidence="9">
    <location>
        <begin position="345"/>
        <end position="373"/>
    </location>
</feature>
<feature type="region of interest" description="Disordered" evidence="9">
    <location>
        <begin position="104"/>
        <end position="194"/>
    </location>
</feature>
<feature type="region of interest" description="Disordered" evidence="9">
    <location>
        <begin position="210"/>
        <end position="325"/>
    </location>
</feature>
<feature type="compositionally biased region" description="Low complexity" evidence="9">
    <location>
        <begin position="315"/>
        <end position="325"/>
    </location>
</feature>
<feature type="region of interest" description="Disordered" evidence="9">
    <location>
        <begin position="544"/>
        <end position="640"/>
    </location>
</feature>
<dbReference type="OrthoDB" id="445326at2759"/>
<keyword evidence="5 7" id="KW-0687">Ribonucleoprotein</keyword>
<feature type="coiled-coil region" evidence="8">
    <location>
        <begin position="432"/>
        <end position="465"/>
    </location>
</feature>
<name>Q6BZJ3_DEBHA</name>
<accession>Q6BZJ3</accession>
<protein>
    <recommendedName>
        <fullName evidence="7">U3 small nucleolar ribonucleoprotein protein MPP10</fullName>
    </recommendedName>
</protein>
<evidence type="ECO:0000256" key="7">
    <source>
        <dbReference type="PIRNR" id="PIRNR017300"/>
    </source>
</evidence>
<dbReference type="Pfam" id="PF04006">
    <property type="entry name" value="Mpp10"/>
    <property type="match status" value="1"/>
</dbReference>
<keyword evidence="3 7" id="KW-0698">rRNA processing</keyword>
<evidence type="ECO:0000313" key="11">
    <source>
        <dbReference type="Proteomes" id="UP000000599"/>
    </source>
</evidence>
<dbReference type="VEuPathDB" id="FungiDB:DEHA2A00880g"/>
<feature type="compositionally biased region" description="Basic and acidic residues" evidence="9">
    <location>
        <begin position="547"/>
        <end position="557"/>
    </location>
</feature>
<organism evidence="10 11">
    <name type="scientific">Debaryomyces hansenii (strain ATCC 36239 / CBS 767 / BCRC 21394 / JCM 1990 / NBRC 0083 / IGC 2968)</name>
    <name type="common">Yeast</name>
    <name type="synonym">Torulaspora hansenii</name>
    <dbReference type="NCBI Taxonomy" id="284592"/>
    <lineage>
        <taxon>Eukaryota</taxon>
        <taxon>Fungi</taxon>
        <taxon>Dikarya</taxon>
        <taxon>Ascomycota</taxon>
        <taxon>Saccharomycotina</taxon>
        <taxon>Pichiomycetes</taxon>
        <taxon>Debaryomycetaceae</taxon>
        <taxon>Debaryomyces</taxon>
    </lineage>
</organism>
<dbReference type="GeneID" id="2899324"/>